<name>Q6L1V9_PICTO</name>
<keyword evidence="1" id="KW-0472">Membrane</keyword>
<evidence type="ECO:0000313" key="3">
    <source>
        <dbReference type="EMBL" id="SMD30655.1"/>
    </source>
</evidence>
<gene>
    <name evidence="2" type="ordered locus">PTO0458</name>
    <name evidence="3" type="ORF">SAMN02745355_0548</name>
</gene>
<evidence type="ECO:0000313" key="4">
    <source>
        <dbReference type="Proteomes" id="UP000000438"/>
    </source>
</evidence>
<evidence type="ECO:0000256" key="1">
    <source>
        <dbReference type="SAM" id="Phobius"/>
    </source>
</evidence>
<dbReference type="Proteomes" id="UP000000438">
    <property type="component" value="Chromosome"/>
</dbReference>
<keyword evidence="5" id="KW-1185">Reference proteome</keyword>
<dbReference type="EMBL" id="AE017261">
    <property type="protein sequence ID" value="AAT43043.1"/>
    <property type="molecule type" value="Genomic_DNA"/>
</dbReference>
<dbReference type="STRING" id="263820.PTO0458"/>
<reference evidence="2" key="2">
    <citation type="submission" date="2004-02" db="EMBL/GenBank/DDBJ databases">
        <authorList>
            <person name="Fuetterer O."/>
            <person name="Angelov A."/>
            <person name="Liesegang H."/>
            <person name="Gottschalk G."/>
            <person name="Schleper C."/>
            <person name="Schepers B."/>
            <person name="Dock C."/>
            <person name="Antranikian G."/>
            <person name="Liebl W."/>
        </authorList>
    </citation>
    <scope>NUCLEOTIDE SEQUENCE</scope>
    <source>
        <strain evidence="2">DSM 9790</strain>
    </source>
</reference>
<dbReference type="AlphaFoldDB" id="Q6L1V9"/>
<accession>A0A8G2L775</accession>
<dbReference type="KEGG" id="pto:PTO0458"/>
<dbReference type="EMBL" id="FWYE01000001">
    <property type="protein sequence ID" value="SMD30655.1"/>
    <property type="molecule type" value="Genomic_DNA"/>
</dbReference>
<dbReference type="HOGENOM" id="CLU_2662161_0_0_2"/>
<evidence type="ECO:0000313" key="5">
    <source>
        <dbReference type="Proteomes" id="UP000192315"/>
    </source>
</evidence>
<dbReference type="OrthoDB" id="56262at2157"/>
<reference evidence="2 4" key="1">
    <citation type="journal article" date="2004" name="Proc. Natl. Acad. Sci. U.S.A.">
        <title>Genome sequence of Picrophilus torridus and its implications for life around pH 0.</title>
        <authorList>
            <person name="Futterer O."/>
            <person name="Angelov A."/>
            <person name="Liesegang H."/>
            <person name="Gottschalk G."/>
            <person name="Schleper C."/>
            <person name="Schepers B."/>
            <person name="Dock C."/>
            <person name="Antranikian G."/>
            <person name="Liebl W."/>
        </authorList>
    </citation>
    <scope>NUCLEOTIDE SEQUENCE [LARGE SCALE GENOMIC DNA]</scope>
    <source>
        <strain evidence="4">ATCC 700027 / DSM 9790 / JCM 10055 / NBRC 100828</strain>
        <strain evidence="2">DSM 9790</strain>
    </source>
</reference>
<sequence>MAKYLTAYNGYKILGGLLLFIGVAFYLFWGINYHDWGDSGLVSFTVPVILFGILGYWLGVEKQKESTAVVKTSREIRR</sequence>
<evidence type="ECO:0000313" key="2">
    <source>
        <dbReference type="EMBL" id="AAT43043.1"/>
    </source>
</evidence>
<feature type="transmembrane region" description="Helical" evidence="1">
    <location>
        <begin position="12"/>
        <end position="29"/>
    </location>
</feature>
<dbReference type="Proteomes" id="UP000192315">
    <property type="component" value="Unassembled WGS sequence"/>
</dbReference>
<dbReference type="PaxDb" id="263820-PTO0458"/>
<keyword evidence="1" id="KW-0812">Transmembrane</keyword>
<dbReference type="RefSeq" id="WP_011177259.1">
    <property type="nucleotide sequence ID" value="NC_005877.1"/>
</dbReference>
<dbReference type="eggNOG" id="arCOG05340">
    <property type="taxonomic scope" value="Archaea"/>
</dbReference>
<dbReference type="GeneID" id="2844645"/>
<accession>Q6L1V9</accession>
<feature type="transmembrane region" description="Helical" evidence="1">
    <location>
        <begin position="41"/>
        <end position="59"/>
    </location>
</feature>
<dbReference type="InParanoid" id="Q6L1V9"/>
<keyword evidence="1" id="KW-1133">Transmembrane helix</keyword>
<organism evidence="2 4">
    <name type="scientific">Picrophilus torridus (strain ATCC 700027 / DSM 9790 / JCM 10055 / NBRC 100828 / KAW 2/3)</name>
    <dbReference type="NCBI Taxonomy" id="1122961"/>
    <lineage>
        <taxon>Archaea</taxon>
        <taxon>Methanobacteriati</taxon>
        <taxon>Thermoplasmatota</taxon>
        <taxon>Thermoplasmata</taxon>
        <taxon>Thermoplasmatales</taxon>
        <taxon>Picrophilaceae</taxon>
        <taxon>Picrophilus</taxon>
    </lineage>
</organism>
<protein>
    <submittedName>
        <fullName evidence="2">Uncharacterized protein</fullName>
    </submittedName>
</protein>
<proteinExistence type="predicted"/>
<reference evidence="3 5" key="3">
    <citation type="submission" date="2017-04" db="EMBL/GenBank/DDBJ databases">
        <authorList>
            <person name="Varghese N."/>
            <person name="Submissions S."/>
        </authorList>
    </citation>
    <scope>NUCLEOTIDE SEQUENCE [LARGE SCALE GENOMIC DNA]</scope>
    <source>
        <strain evidence="3 5">DSM 9789</strain>
    </source>
</reference>